<dbReference type="EMBL" id="JAHMHQ010000016">
    <property type="protein sequence ID" value="KAK1634084.1"/>
    <property type="molecule type" value="Genomic_DNA"/>
</dbReference>
<keyword evidence="1" id="KW-0812">Transmembrane</keyword>
<keyword evidence="1" id="KW-1133">Transmembrane helix</keyword>
<dbReference type="GeneID" id="85473097"/>
<name>A0AAI9ZLG3_9PEZI</name>
<sequence>MSIRAAEHALPYPPPTGLEYEARLIERLLCLGHLITDLAHLDNIINAQQPLGIPADLPIYRKKSETVSWEHGSGPSINQSGQTGAPIVAAAGITVTASAGIAFQKTVINHSESKVLDTYTIPNGVMVFIMVTGITIARGAQIVRSERRKMGVQGGLGA</sequence>
<organism evidence="2 3">
    <name type="scientific">Colletotrichum phormii</name>
    <dbReference type="NCBI Taxonomy" id="359342"/>
    <lineage>
        <taxon>Eukaryota</taxon>
        <taxon>Fungi</taxon>
        <taxon>Dikarya</taxon>
        <taxon>Ascomycota</taxon>
        <taxon>Pezizomycotina</taxon>
        <taxon>Sordariomycetes</taxon>
        <taxon>Hypocreomycetidae</taxon>
        <taxon>Glomerellales</taxon>
        <taxon>Glomerellaceae</taxon>
        <taxon>Colletotrichum</taxon>
        <taxon>Colletotrichum acutatum species complex</taxon>
    </lineage>
</organism>
<reference evidence="2" key="1">
    <citation type="submission" date="2021-06" db="EMBL/GenBank/DDBJ databases">
        <title>Comparative genomics, transcriptomics and evolutionary studies reveal genomic signatures of adaptation to plant cell wall in hemibiotrophic fungi.</title>
        <authorList>
            <consortium name="DOE Joint Genome Institute"/>
            <person name="Baroncelli R."/>
            <person name="Diaz J.F."/>
            <person name="Benocci T."/>
            <person name="Peng M."/>
            <person name="Battaglia E."/>
            <person name="Haridas S."/>
            <person name="Andreopoulos W."/>
            <person name="Labutti K."/>
            <person name="Pangilinan J."/>
            <person name="Floch G.L."/>
            <person name="Makela M.R."/>
            <person name="Henrissat B."/>
            <person name="Grigoriev I.V."/>
            <person name="Crouch J.A."/>
            <person name="De Vries R.P."/>
            <person name="Sukno S.A."/>
            <person name="Thon M.R."/>
        </authorList>
    </citation>
    <scope>NUCLEOTIDE SEQUENCE</scope>
    <source>
        <strain evidence="2">CBS 102054</strain>
    </source>
</reference>
<keyword evidence="1" id="KW-0472">Membrane</keyword>
<gene>
    <name evidence="2" type="ORF">BDP81DRAFT_396786</name>
</gene>
<dbReference type="RefSeq" id="XP_060442691.1">
    <property type="nucleotide sequence ID" value="XM_060588235.1"/>
</dbReference>
<dbReference type="AlphaFoldDB" id="A0AAI9ZLG3"/>
<protein>
    <submittedName>
        <fullName evidence="2">Uncharacterized protein</fullName>
    </submittedName>
</protein>
<proteinExistence type="predicted"/>
<evidence type="ECO:0000256" key="1">
    <source>
        <dbReference type="SAM" id="Phobius"/>
    </source>
</evidence>
<evidence type="ECO:0000313" key="2">
    <source>
        <dbReference type="EMBL" id="KAK1634084.1"/>
    </source>
</evidence>
<evidence type="ECO:0000313" key="3">
    <source>
        <dbReference type="Proteomes" id="UP001243989"/>
    </source>
</evidence>
<dbReference type="Proteomes" id="UP001243989">
    <property type="component" value="Unassembled WGS sequence"/>
</dbReference>
<feature type="transmembrane region" description="Helical" evidence="1">
    <location>
        <begin position="119"/>
        <end position="140"/>
    </location>
</feature>
<comment type="caution">
    <text evidence="2">The sequence shown here is derived from an EMBL/GenBank/DDBJ whole genome shotgun (WGS) entry which is preliminary data.</text>
</comment>
<accession>A0AAI9ZLG3</accession>
<keyword evidence="3" id="KW-1185">Reference proteome</keyword>